<reference evidence="2 3" key="1">
    <citation type="journal article" date="2016" name="Mol. Biol. Evol.">
        <title>Comparative Genomics of Early-Diverging Mushroom-Forming Fungi Provides Insights into the Origins of Lignocellulose Decay Capabilities.</title>
        <authorList>
            <person name="Nagy L.G."/>
            <person name="Riley R."/>
            <person name="Tritt A."/>
            <person name="Adam C."/>
            <person name="Daum C."/>
            <person name="Floudas D."/>
            <person name="Sun H."/>
            <person name="Yadav J.S."/>
            <person name="Pangilinan J."/>
            <person name="Larsson K.H."/>
            <person name="Matsuura K."/>
            <person name="Barry K."/>
            <person name="Labutti K."/>
            <person name="Kuo R."/>
            <person name="Ohm R.A."/>
            <person name="Bhattacharya S.S."/>
            <person name="Shirouzu T."/>
            <person name="Yoshinaga Y."/>
            <person name="Martin F.M."/>
            <person name="Grigoriev I.V."/>
            <person name="Hibbett D.S."/>
        </authorList>
    </citation>
    <scope>NUCLEOTIDE SEQUENCE [LARGE SCALE GENOMIC DNA]</scope>
    <source>
        <strain evidence="2 3">HHB12029</strain>
    </source>
</reference>
<dbReference type="Proteomes" id="UP000077266">
    <property type="component" value="Unassembled WGS sequence"/>
</dbReference>
<name>A0A165C582_EXIGL</name>
<evidence type="ECO:0000256" key="1">
    <source>
        <dbReference type="SAM" id="MobiDB-lite"/>
    </source>
</evidence>
<dbReference type="STRING" id="1314781.A0A165C582"/>
<dbReference type="InParanoid" id="A0A165C582"/>
<dbReference type="InterPro" id="IPR041078">
    <property type="entry name" value="Plavaka"/>
</dbReference>
<keyword evidence="3" id="KW-1185">Reference proteome</keyword>
<accession>A0A165C582</accession>
<dbReference type="Pfam" id="PF18759">
    <property type="entry name" value="Plavaka"/>
    <property type="match status" value="1"/>
</dbReference>
<feature type="non-terminal residue" evidence="2">
    <location>
        <position position="1"/>
    </location>
</feature>
<dbReference type="EMBL" id="KV426363">
    <property type="protein sequence ID" value="KZV81843.1"/>
    <property type="molecule type" value="Genomic_DNA"/>
</dbReference>
<evidence type="ECO:0000313" key="3">
    <source>
        <dbReference type="Proteomes" id="UP000077266"/>
    </source>
</evidence>
<proteinExistence type="predicted"/>
<feature type="region of interest" description="Disordered" evidence="1">
    <location>
        <begin position="248"/>
        <end position="267"/>
    </location>
</feature>
<dbReference type="AlphaFoldDB" id="A0A165C582"/>
<sequence length="267" mass="29687">RLGLNFKNARQLHQLVEKIPHHAPFMQTELRIEGLPEPLYVVHRDAAAALQDLWSRVNLHGHIAVAPERRFTDESRRTRMYSAFETGDWMFKPAQLKLPHGSTTVPVQIFIDKLCNIVGVESNVAYPLFATISTIDPNIRLDISNDGYVLIALLPTGDFDLPNLTADERRNLRLNVFHAAVRVALGSLISASDSGLELTNAVGDVCDAFPILAIDTADYPEQCVHALACYGVACPKCYAQKTDFSQDEARAPRTPEDTMKHIKIASE</sequence>
<protein>
    <submittedName>
        <fullName evidence="2">Uncharacterized protein</fullName>
    </submittedName>
</protein>
<organism evidence="2 3">
    <name type="scientific">Exidia glandulosa HHB12029</name>
    <dbReference type="NCBI Taxonomy" id="1314781"/>
    <lineage>
        <taxon>Eukaryota</taxon>
        <taxon>Fungi</taxon>
        <taxon>Dikarya</taxon>
        <taxon>Basidiomycota</taxon>
        <taxon>Agaricomycotina</taxon>
        <taxon>Agaricomycetes</taxon>
        <taxon>Auriculariales</taxon>
        <taxon>Exidiaceae</taxon>
        <taxon>Exidia</taxon>
    </lineage>
</organism>
<gene>
    <name evidence="2" type="ORF">EXIGLDRAFT_576130</name>
</gene>
<feature type="non-terminal residue" evidence="2">
    <location>
        <position position="267"/>
    </location>
</feature>
<evidence type="ECO:0000313" key="2">
    <source>
        <dbReference type="EMBL" id="KZV81843.1"/>
    </source>
</evidence>